<comment type="caution">
    <text evidence="3">The sequence shown here is derived from an EMBL/GenBank/DDBJ whole genome shotgun (WGS) entry which is preliminary data.</text>
</comment>
<keyword evidence="2" id="KW-1133">Transmembrane helix</keyword>
<evidence type="ECO:0000313" key="3">
    <source>
        <dbReference type="EMBL" id="KRH93469.1"/>
    </source>
</evidence>
<name>A0A0R0LVR2_9MICR</name>
<keyword evidence="4" id="KW-1185">Reference proteome</keyword>
<sequence>MAHVKNMIIPQKNEPLQDCRSNTVQNATCSFNCGQKEKSLECECCWKKNDQIKCSNETINPAFIEEKMKDHKNIYYRDRLMFDFCPTDDYYISNYECEVKNEKDGKNGTAVCTSYLNPNNSAGYEGYPFDSQIMFDFFNTQPEDANLSKNITKTVQKIIHNPINSKSSRYSESKQEKNLNTPQQADNVGAVSNARPLIQDSTGDSNYLPIAIAGLSIFGLVIVLAIFVWKYFKRTKKHEKVDDLEEEVVLLATKPKRRRQYVKSKYSYN</sequence>
<evidence type="ECO:0000256" key="2">
    <source>
        <dbReference type="SAM" id="Phobius"/>
    </source>
</evidence>
<organism evidence="3 4">
    <name type="scientific">Pseudoloma neurophilia</name>
    <dbReference type="NCBI Taxonomy" id="146866"/>
    <lineage>
        <taxon>Eukaryota</taxon>
        <taxon>Fungi</taxon>
        <taxon>Fungi incertae sedis</taxon>
        <taxon>Microsporidia</taxon>
        <taxon>Pseudoloma</taxon>
    </lineage>
</organism>
<feature type="region of interest" description="Disordered" evidence="1">
    <location>
        <begin position="166"/>
        <end position="186"/>
    </location>
</feature>
<reference evidence="3 4" key="1">
    <citation type="submission" date="2015-07" db="EMBL/GenBank/DDBJ databases">
        <title>The genome of Pseudoloma neurophilia, a relevant intracellular parasite of the zebrafish.</title>
        <authorList>
            <person name="Ndikumana S."/>
            <person name="Pelin A."/>
            <person name="Sanders J."/>
            <person name="Corradi N."/>
        </authorList>
    </citation>
    <scope>NUCLEOTIDE SEQUENCE [LARGE SCALE GENOMIC DNA]</scope>
    <source>
        <strain evidence="3 4">MK1</strain>
    </source>
</reference>
<accession>A0A0R0LVR2</accession>
<gene>
    <name evidence="3" type="ORF">M153_8510002738</name>
</gene>
<proteinExistence type="predicted"/>
<keyword evidence="2" id="KW-0812">Transmembrane</keyword>
<dbReference type="VEuPathDB" id="MicrosporidiaDB:M153_8510002738"/>
<feature type="transmembrane region" description="Helical" evidence="2">
    <location>
        <begin position="207"/>
        <end position="229"/>
    </location>
</feature>
<keyword evidence="2" id="KW-0472">Membrane</keyword>
<evidence type="ECO:0000256" key="1">
    <source>
        <dbReference type="SAM" id="MobiDB-lite"/>
    </source>
</evidence>
<dbReference type="EMBL" id="LGUB01000326">
    <property type="protein sequence ID" value="KRH93469.1"/>
    <property type="molecule type" value="Genomic_DNA"/>
</dbReference>
<evidence type="ECO:0000313" key="4">
    <source>
        <dbReference type="Proteomes" id="UP000051530"/>
    </source>
</evidence>
<protein>
    <submittedName>
        <fullName evidence="3">Uncharacterized protein</fullName>
    </submittedName>
</protein>
<dbReference type="AlphaFoldDB" id="A0A0R0LVR2"/>
<dbReference type="Proteomes" id="UP000051530">
    <property type="component" value="Unassembled WGS sequence"/>
</dbReference>